<feature type="compositionally biased region" description="Polar residues" evidence="3">
    <location>
        <begin position="259"/>
        <end position="271"/>
    </location>
</feature>
<dbReference type="GO" id="GO:0051017">
    <property type="term" value="P:actin filament bundle assembly"/>
    <property type="evidence" value="ECO:0007669"/>
    <property type="project" value="TreeGrafter"/>
</dbReference>
<evidence type="ECO:0000259" key="4">
    <source>
        <dbReference type="PROSITE" id="PS50002"/>
    </source>
</evidence>
<dbReference type="Gene3D" id="1.20.1270.60">
    <property type="entry name" value="Arfaptin homology (AH) domain/BAR domain"/>
    <property type="match status" value="1"/>
</dbReference>
<dbReference type="GO" id="GO:0005829">
    <property type="term" value="C:cytosol"/>
    <property type="evidence" value="ECO:0007669"/>
    <property type="project" value="TreeGrafter"/>
</dbReference>
<dbReference type="OMA" id="QMADNCK"/>
<dbReference type="GO" id="GO:0005654">
    <property type="term" value="C:nucleoplasm"/>
    <property type="evidence" value="ECO:0007669"/>
    <property type="project" value="TreeGrafter"/>
</dbReference>
<sequence>MDLSYRSTISIYKSILEQFNPALENLVYLGNNYLRAFHALSKAAEVYFKAIEKIGEQALQSSTSHMLGEILMQMSDTQRLLSSDLEVVAQTFHVDLLQHMEKNSKMDVQFISESQKQYELEYQRRATNLDKCMAELWRMERARDKNAREMKENVMRLRSEMQAFVSESQREAELEEKRRYRFLAEKHQMLYNTLLQFYSRARGMIQTKAPRWKEQLEASRNPSNSHSQGLLSASHGQGYPSGRLTPTHLEMSQRPLGDFTSSMTGSRSSIFSPDPPEMRMSPQPESPRRPLRRTPSAASLLPTGRTSRSGSFGEASSGSEGRKRSGTTRVQAIVPHTTGANRTLLRFEPGDVITVLMPEAQNGWLYGKLEGSSTCGWFPEAYVKPLENTREIEEPDTRSFPLRSSHSMDDILDRPSTPASSNYWPAAAQPSVPNPPPLSVGASSHQSGVATPVNSGSKVSAGAVTGGVCVKWATSDFHPPRHTFSALAVETENHLSDVGEGTCCFPESFLLLSYPVCSYGTLSDDPLPVVCRSSVPGFASSRNCLSAPALLISLSFCSPGTLQFSPFLHDLPA</sequence>
<keyword evidence="7" id="KW-1185">Reference proteome</keyword>
<evidence type="ECO:0000313" key="6">
    <source>
        <dbReference type="Ensembl" id="ENSTGUP00000026085.1"/>
    </source>
</evidence>
<evidence type="ECO:0000256" key="1">
    <source>
        <dbReference type="ARBA" id="ARBA00022443"/>
    </source>
</evidence>
<organism evidence="6 7">
    <name type="scientific">Taeniopygia guttata</name>
    <name type="common">Zebra finch</name>
    <name type="synonym">Poephila guttata</name>
    <dbReference type="NCBI Taxonomy" id="59729"/>
    <lineage>
        <taxon>Eukaryota</taxon>
        <taxon>Metazoa</taxon>
        <taxon>Chordata</taxon>
        <taxon>Craniata</taxon>
        <taxon>Vertebrata</taxon>
        <taxon>Euteleostomi</taxon>
        <taxon>Archelosauria</taxon>
        <taxon>Archosauria</taxon>
        <taxon>Dinosauria</taxon>
        <taxon>Saurischia</taxon>
        <taxon>Theropoda</taxon>
        <taxon>Coelurosauria</taxon>
        <taxon>Aves</taxon>
        <taxon>Neognathae</taxon>
        <taxon>Neoaves</taxon>
        <taxon>Telluraves</taxon>
        <taxon>Australaves</taxon>
        <taxon>Passeriformes</taxon>
        <taxon>Passeroidea</taxon>
        <taxon>Estrildidae</taxon>
        <taxon>Estrildinae</taxon>
        <taxon>Taeniopygia</taxon>
    </lineage>
</organism>
<accession>A0A674GTX5</accession>
<dbReference type="PROSITE" id="PS50002">
    <property type="entry name" value="SH3"/>
    <property type="match status" value="1"/>
</dbReference>
<dbReference type="PROSITE" id="PS51338">
    <property type="entry name" value="IMD"/>
    <property type="match status" value="1"/>
</dbReference>
<dbReference type="InParanoid" id="A0A674GTX5"/>
<feature type="compositionally biased region" description="Low complexity" evidence="3">
    <location>
        <begin position="307"/>
        <end position="319"/>
    </location>
</feature>
<reference evidence="6" key="2">
    <citation type="submission" date="2025-08" db="UniProtKB">
        <authorList>
            <consortium name="Ensembl"/>
        </authorList>
    </citation>
    <scope>IDENTIFICATION</scope>
</reference>
<dbReference type="CDD" id="cd11914">
    <property type="entry name" value="SH3_BAIAP2L2"/>
    <property type="match status" value="1"/>
</dbReference>
<dbReference type="AlphaFoldDB" id="A0A674GTX5"/>
<dbReference type="GO" id="GO:0005543">
    <property type="term" value="F:phospholipid binding"/>
    <property type="evidence" value="ECO:0007669"/>
    <property type="project" value="Ensembl"/>
</dbReference>
<name>A0A674GTX5_TAEGU</name>
<dbReference type="GO" id="GO:0007009">
    <property type="term" value="P:plasma membrane organization"/>
    <property type="evidence" value="ECO:0007669"/>
    <property type="project" value="InterPro"/>
</dbReference>
<dbReference type="InterPro" id="IPR036028">
    <property type="entry name" value="SH3-like_dom_sf"/>
</dbReference>
<feature type="compositionally biased region" description="Basic and acidic residues" evidence="3">
    <location>
        <begin position="388"/>
        <end position="397"/>
    </location>
</feature>
<dbReference type="Ensembl" id="ENSTGUT00000038675.1">
    <property type="protein sequence ID" value="ENSTGUP00000026085.1"/>
    <property type="gene ID" value="ENSTGUG00000010447.2"/>
</dbReference>
<dbReference type="PANTHER" id="PTHR14206">
    <property type="entry name" value="BRAIN-SPECIFIC ANGIOGENESIS INHIBITOR 1-ASSOCIATED PROTEIN 2"/>
    <property type="match status" value="1"/>
</dbReference>
<proteinExistence type="predicted"/>
<reference evidence="6 7" key="1">
    <citation type="journal article" date="2010" name="Nature">
        <title>The genome of a songbird.</title>
        <authorList>
            <person name="Warren W.C."/>
            <person name="Clayton D.F."/>
            <person name="Ellegren H."/>
            <person name="Arnold A.P."/>
            <person name="Hillier L.W."/>
            <person name="Kunstner A."/>
            <person name="Searle S."/>
            <person name="White S."/>
            <person name="Vilella A.J."/>
            <person name="Fairley S."/>
            <person name="Heger A."/>
            <person name="Kong L."/>
            <person name="Ponting C.P."/>
            <person name="Jarvis E.D."/>
            <person name="Mello C.V."/>
            <person name="Minx P."/>
            <person name="Lovell P."/>
            <person name="Velho T.A."/>
            <person name="Ferris M."/>
            <person name="Balakrishnan C.N."/>
            <person name="Sinha S."/>
            <person name="Blatti C."/>
            <person name="London S.E."/>
            <person name="Li Y."/>
            <person name="Lin Y.C."/>
            <person name="George J."/>
            <person name="Sweedler J."/>
            <person name="Southey B."/>
            <person name="Gunaratne P."/>
            <person name="Watson M."/>
            <person name="Nam K."/>
            <person name="Backstrom N."/>
            <person name="Smeds L."/>
            <person name="Nabholz B."/>
            <person name="Itoh Y."/>
            <person name="Whitney O."/>
            <person name="Pfenning A.R."/>
            <person name="Howard J."/>
            <person name="Volker M."/>
            <person name="Skinner B.M."/>
            <person name="Griffin D.K."/>
            <person name="Ye L."/>
            <person name="McLaren W.M."/>
            <person name="Flicek P."/>
            <person name="Quesada V."/>
            <person name="Velasco G."/>
            <person name="Lopez-Otin C."/>
            <person name="Puente X.S."/>
            <person name="Olender T."/>
            <person name="Lancet D."/>
            <person name="Smit A.F."/>
            <person name="Hubley R."/>
            <person name="Konkel M.K."/>
            <person name="Walker J.A."/>
            <person name="Batzer M.A."/>
            <person name="Gu W."/>
            <person name="Pollock D.D."/>
            <person name="Chen L."/>
            <person name="Cheng Z."/>
            <person name="Eichler E.E."/>
            <person name="Stapley J."/>
            <person name="Slate J."/>
            <person name="Ekblom R."/>
            <person name="Birkhead T."/>
            <person name="Burke T."/>
            <person name="Burt D."/>
            <person name="Scharff C."/>
            <person name="Adam I."/>
            <person name="Richard H."/>
            <person name="Sultan M."/>
            <person name="Soldatov A."/>
            <person name="Lehrach H."/>
            <person name="Edwards S.V."/>
            <person name="Yang S.P."/>
            <person name="Li X."/>
            <person name="Graves T."/>
            <person name="Fulton L."/>
            <person name="Nelson J."/>
            <person name="Chinwalla A."/>
            <person name="Hou S."/>
            <person name="Mardis E.R."/>
            <person name="Wilson R.K."/>
        </authorList>
    </citation>
    <scope>NUCLEOTIDE SEQUENCE [LARGE SCALE GENOMIC DNA]</scope>
</reference>
<evidence type="ECO:0000259" key="5">
    <source>
        <dbReference type="PROSITE" id="PS51338"/>
    </source>
</evidence>
<dbReference type="Proteomes" id="UP000007754">
    <property type="component" value="Chromosome 1A"/>
</dbReference>
<feature type="domain" description="SH3" evidence="4">
    <location>
        <begin position="325"/>
        <end position="388"/>
    </location>
</feature>
<dbReference type="GO" id="GO:0044291">
    <property type="term" value="C:cell-cell contact zone"/>
    <property type="evidence" value="ECO:0007669"/>
    <property type="project" value="Ensembl"/>
</dbReference>
<dbReference type="GO" id="GO:0051764">
    <property type="term" value="P:actin crosslink formation"/>
    <property type="evidence" value="ECO:0007669"/>
    <property type="project" value="TreeGrafter"/>
</dbReference>
<feature type="domain" description="IMD" evidence="5">
    <location>
        <begin position="1"/>
        <end position="235"/>
    </location>
</feature>
<dbReference type="GO" id="GO:0012506">
    <property type="term" value="C:vesicle membrane"/>
    <property type="evidence" value="ECO:0007669"/>
    <property type="project" value="Ensembl"/>
</dbReference>
<dbReference type="InterPro" id="IPR027681">
    <property type="entry name" value="IRSp53/IRTKS/Pinkbar"/>
</dbReference>
<dbReference type="SMART" id="SM00326">
    <property type="entry name" value="SH3"/>
    <property type="match status" value="1"/>
</dbReference>
<dbReference type="Pfam" id="PF14604">
    <property type="entry name" value="SH3_9"/>
    <property type="match status" value="1"/>
</dbReference>
<evidence type="ECO:0000256" key="3">
    <source>
        <dbReference type="SAM" id="MobiDB-lite"/>
    </source>
</evidence>
<dbReference type="SUPFAM" id="SSF103657">
    <property type="entry name" value="BAR/IMD domain-like"/>
    <property type="match status" value="1"/>
</dbReference>
<feature type="compositionally biased region" description="Polar residues" evidence="3">
    <location>
        <begin position="218"/>
        <end position="235"/>
    </location>
</feature>
<dbReference type="InterPro" id="IPR035593">
    <property type="entry name" value="Pinkbar_SH3"/>
</dbReference>
<feature type="region of interest" description="Disordered" evidence="3">
    <location>
        <begin position="388"/>
        <end position="456"/>
    </location>
</feature>
<evidence type="ECO:0000313" key="7">
    <source>
        <dbReference type="Proteomes" id="UP000007754"/>
    </source>
</evidence>
<dbReference type="PANTHER" id="PTHR14206:SF5">
    <property type="entry name" value="BRAIN-SPECIFIC ANGIOGENESIS INHIBITOR 1-ASSOCIATED PROTEIN 2-LIKE PROTEIN 2"/>
    <property type="match status" value="1"/>
</dbReference>
<dbReference type="InterPro" id="IPR001452">
    <property type="entry name" value="SH3_domain"/>
</dbReference>
<dbReference type="CDD" id="cd07644">
    <property type="entry name" value="I-BAR_IMD_BAIAP2L2"/>
    <property type="match status" value="1"/>
</dbReference>
<feature type="region of interest" description="Disordered" evidence="3">
    <location>
        <begin position="212"/>
        <end position="331"/>
    </location>
</feature>
<dbReference type="GeneTree" id="ENSGT00940000153560"/>
<feature type="compositionally biased region" description="Polar residues" evidence="3">
    <location>
        <begin position="441"/>
        <end position="456"/>
    </location>
</feature>
<dbReference type="Gene3D" id="2.30.30.40">
    <property type="entry name" value="SH3 Domains"/>
    <property type="match status" value="1"/>
</dbReference>
<gene>
    <name evidence="6" type="primary">BAIAP2L2</name>
</gene>
<dbReference type="InterPro" id="IPR027267">
    <property type="entry name" value="AH/BAR_dom_sf"/>
</dbReference>
<dbReference type="InterPro" id="IPR030126">
    <property type="entry name" value="Baiap2l2_I-BAR_dom"/>
</dbReference>
<dbReference type="Pfam" id="PF08397">
    <property type="entry name" value="IMD"/>
    <property type="match status" value="1"/>
</dbReference>
<keyword evidence="1 2" id="KW-0728">SH3 domain</keyword>
<reference evidence="6" key="3">
    <citation type="submission" date="2025-09" db="UniProtKB">
        <authorList>
            <consortium name="Ensembl"/>
        </authorList>
    </citation>
    <scope>IDENTIFICATION</scope>
</reference>
<protein>
    <submittedName>
        <fullName evidence="6">BAR/IMD domain containing adaptor protein 2 like 2</fullName>
    </submittedName>
</protein>
<dbReference type="GO" id="GO:0071439">
    <property type="term" value="C:clathrin complex"/>
    <property type="evidence" value="ECO:0007669"/>
    <property type="project" value="Ensembl"/>
</dbReference>
<dbReference type="InterPro" id="IPR013606">
    <property type="entry name" value="I-BAR_dom"/>
</dbReference>
<evidence type="ECO:0000256" key="2">
    <source>
        <dbReference type="PROSITE-ProRule" id="PRU00192"/>
    </source>
</evidence>
<dbReference type="FunCoup" id="A0A674GTX5">
    <property type="interactions" value="9"/>
</dbReference>
<dbReference type="SUPFAM" id="SSF50044">
    <property type="entry name" value="SH3-domain"/>
    <property type="match status" value="1"/>
</dbReference>
<dbReference type="GO" id="GO:0030838">
    <property type="term" value="P:positive regulation of actin filament polymerization"/>
    <property type="evidence" value="ECO:0007669"/>
    <property type="project" value="TreeGrafter"/>
</dbReference>